<evidence type="ECO:0000313" key="2">
    <source>
        <dbReference type="Proteomes" id="UP000828390"/>
    </source>
</evidence>
<organism evidence="1 2">
    <name type="scientific">Dreissena polymorpha</name>
    <name type="common">Zebra mussel</name>
    <name type="synonym">Mytilus polymorpha</name>
    <dbReference type="NCBI Taxonomy" id="45954"/>
    <lineage>
        <taxon>Eukaryota</taxon>
        <taxon>Metazoa</taxon>
        <taxon>Spiralia</taxon>
        <taxon>Lophotrochozoa</taxon>
        <taxon>Mollusca</taxon>
        <taxon>Bivalvia</taxon>
        <taxon>Autobranchia</taxon>
        <taxon>Heteroconchia</taxon>
        <taxon>Euheterodonta</taxon>
        <taxon>Imparidentia</taxon>
        <taxon>Neoheterodontei</taxon>
        <taxon>Myida</taxon>
        <taxon>Dreissenoidea</taxon>
        <taxon>Dreissenidae</taxon>
        <taxon>Dreissena</taxon>
    </lineage>
</organism>
<reference evidence="1" key="1">
    <citation type="journal article" date="2019" name="bioRxiv">
        <title>The Genome of the Zebra Mussel, Dreissena polymorpha: A Resource for Invasive Species Research.</title>
        <authorList>
            <person name="McCartney M.A."/>
            <person name="Auch B."/>
            <person name="Kono T."/>
            <person name="Mallez S."/>
            <person name="Zhang Y."/>
            <person name="Obille A."/>
            <person name="Becker A."/>
            <person name="Abrahante J.E."/>
            <person name="Garbe J."/>
            <person name="Badalamenti J.P."/>
            <person name="Herman A."/>
            <person name="Mangelson H."/>
            <person name="Liachko I."/>
            <person name="Sullivan S."/>
            <person name="Sone E.D."/>
            <person name="Koren S."/>
            <person name="Silverstein K.A.T."/>
            <person name="Beckman K.B."/>
            <person name="Gohl D.M."/>
        </authorList>
    </citation>
    <scope>NUCLEOTIDE SEQUENCE</scope>
    <source>
        <strain evidence="1">Duluth1</strain>
        <tissue evidence="1">Whole animal</tissue>
    </source>
</reference>
<sequence>MAMLELTGRRLHPRDGFPSTLSVLKFPLRRSSAGDSRLGRDAHAPAADRALTIHRRNARFYTFCSYGVTPTFP</sequence>
<comment type="caution">
    <text evidence="1">The sequence shown here is derived from an EMBL/GenBank/DDBJ whole genome shotgun (WGS) entry which is preliminary data.</text>
</comment>
<reference evidence="1" key="2">
    <citation type="submission" date="2020-11" db="EMBL/GenBank/DDBJ databases">
        <authorList>
            <person name="McCartney M.A."/>
            <person name="Auch B."/>
            <person name="Kono T."/>
            <person name="Mallez S."/>
            <person name="Becker A."/>
            <person name="Gohl D.M."/>
            <person name="Silverstein K.A.T."/>
            <person name="Koren S."/>
            <person name="Bechman K.B."/>
            <person name="Herman A."/>
            <person name="Abrahante J.E."/>
            <person name="Garbe J."/>
        </authorList>
    </citation>
    <scope>NUCLEOTIDE SEQUENCE</scope>
    <source>
        <strain evidence="1">Duluth1</strain>
        <tissue evidence="1">Whole animal</tissue>
    </source>
</reference>
<accession>A0A9D3YGH3</accession>
<proteinExistence type="predicted"/>
<evidence type="ECO:0000313" key="1">
    <source>
        <dbReference type="EMBL" id="KAH3700297.1"/>
    </source>
</evidence>
<protein>
    <submittedName>
        <fullName evidence="1">Uncharacterized protein</fullName>
    </submittedName>
</protein>
<keyword evidence="2" id="KW-1185">Reference proteome</keyword>
<dbReference type="Proteomes" id="UP000828390">
    <property type="component" value="Unassembled WGS sequence"/>
</dbReference>
<name>A0A9D3YGH3_DREPO</name>
<dbReference type="AlphaFoldDB" id="A0A9D3YGH3"/>
<dbReference type="EMBL" id="JAIWYP010000015">
    <property type="protein sequence ID" value="KAH3700297.1"/>
    <property type="molecule type" value="Genomic_DNA"/>
</dbReference>
<gene>
    <name evidence="1" type="ORF">DPMN_075272</name>
</gene>